<dbReference type="GO" id="GO:0006508">
    <property type="term" value="P:proteolysis"/>
    <property type="evidence" value="ECO:0007669"/>
    <property type="project" value="InterPro"/>
</dbReference>
<dbReference type="eggNOG" id="COG1974">
    <property type="taxonomic scope" value="Bacteria"/>
</dbReference>
<reference evidence="15 16" key="2">
    <citation type="submission" date="2012-02" db="EMBL/GenBank/DDBJ databases">
        <title>Improved High-Quality Draft sequence of Desulfobacter postgatei 2ac9.</title>
        <authorList>
            <consortium name="US DOE Joint Genome Institute"/>
            <person name="Lucas S."/>
            <person name="Han J."/>
            <person name="Lapidus A."/>
            <person name="Cheng J.-F."/>
            <person name="Goodwin L."/>
            <person name="Pitluck S."/>
            <person name="Peters L."/>
            <person name="Ovchinnikova G."/>
            <person name="Held B."/>
            <person name="Detter J.C."/>
            <person name="Han C."/>
            <person name="Tapia R."/>
            <person name="Land M."/>
            <person name="Hauser L."/>
            <person name="Kyrpides N."/>
            <person name="Ivanova N."/>
            <person name="Pagani I."/>
            <person name="Orellana R."/>
            <person name="Lovley D."/>
            <person name="Woyke T."/>
        </authorList>
    </citation>
    <scope>NUCLEOTIDE SEQUENCE [LARGE SCALE GENOMIC DNA]</scope>
    <source>
        <strain evidence="15 16">2ac9</strain>
    </source>
</reference>
<dbReference type="InterPro" id="IPR006200">
    <property type="entry name" value="LexA"/>
</dbReference>
<keyword evidence="16" id="KW-1185">Reference proteome</keyword>
<evidence type="ECO:0000313" key="16">
    <source>
        <dbReference type="Proteomes" id="UP000005778"/>
    </source>
</evidence>
<dbReference type="GO" id="GO:0003677">
    <property type="term" value="F:DNA binding"/>
    <property type="evidence" value="ECO:0007669"/>
    <property type="project" value="UniProtKB-KW"/>
</dbReference>
<evidence type="ECO:0000256" key="10">
    <source>
        <dbReference type="ARBA" id="ARBA00023204"/>
    </source>
</evidence>
<comment type="similarity">
    <text evidence="1 12">Belongs to the peptidase S24 family.</text>
</comment>
<dbReference type="EMBL" id="CM001488">
    <property type="protein sequence ID" value="EIM62719.1"/>
    <property type="molecule type" value="Genomic_DNA"/>
</dbReference>
<dbReference type="InterPro" id="IPR015927">
    <property type="entry name" value="Peptidase_S24_S26A/B/C"/>
</dbReference>
<proteinExistence type="inferred from homology"/>
<evidence type="ECO:0000256" key="11">
    <source>
        <dbReference type="ARBA" id="ARBA00023236"/>
    </source>
</evidence>
<dbReference type="GO" id="GO:0009432">
    <property type="term" value="P:SOS response"/>
    <property type="evidence" value="ECO:0007669"/>
    <property type="project" value="UniProtKB-KW"/>
</dbReference>
<dbReference type="InterPro" id="IPR006197">
    <property type="entry name" value="Peptidase_S24_LexA"/>
</dbReference>
<accession>I5AZQ6</accession>
<dbReference type="Gene3D" id="2.10.109.10">
    <property type="entry name" value="Umud Fragment, subunit A"/>
    <property type="match status" value="1"/>
</dbReference>
<dbReference type="InterPro" id="IPR006199">
    <property type="entry name" value="LexA_DNA-bd_dom"/>
</dbReference>
<keyword evidence="3" id="KW-0235">DNA replication</keyword>
<sequence>MACSSLLGQSGETPSLRGMANSLDISHAAVAQTLKLLETKGYIRRLGRYSRNIVILDKPGAMNAEHRKKVVPIVGRITAGLPIYATREWDGSLMVDDALFPGDNLFALKIQGQSMKNAGILDRDIAICRPRQYAVDREIVVALINGEEATVKRFFLHPDHIELRAENPAFRPQTYGFDDVMIQGKVIGIIRSAQVMDEE</sequence>
<dbReference type="SUPFAM" id="SSF46785">
    <property type="entry name" value="Winged helix' DNA-binding domain"/>
    <property type="match status" value="1"/>
</dbReference>
<dbReference type="SUPFAM" id="SSF51306">
    <property type="entry name" value="LexA/Signal peptidase"/>
    <property type="match status" value="1"/>
</dbReference>
<evidence type="ECO:0000256" key="4">
    <source>
        <dbReference type="ARBA" id="ARBA00022763"/>
    </source>
</evidence>
<dbReference type="InterPro" id="IPR036286">
    <property type="entry name" value="LexA/Signal_pep-like_sf"/>
</dbReference>
<protein>
    <submittedName>
        <fullName evidence="15">SOS regulatory protein LexA</fullName>
    </submittedName>
</protein>
<dbReference type="GO" id="GO:0045892">
    <property type="term" value="P:negative regulation of DNA-templated transcription"/>
    <property type="evidence" value="ECO:0007669"/>
    <property type="project" value="InterPro"/>
</dbReference>
<dbReference type="InterPro" id="IPR050077">
    <property type="entry name" value="LexA_repressor"/>
</dbReference>
<keyword evidence="2" id="KW-0678">Repressor</keyword>
<dbReference type="Gene3D" id="1.10.10.10">
    <property type="entry name" value="Winged helix-like DNA-binding domain superfamily/Winged helix DNA-binding domain"/>
    <property type="match status" value="1"/>
</dbReference>
<dbReference type="PANTHER" id="PTHR33516:SF2">
    <property type="entry name" value="LEXA REPRESSOR-RELATED"/>
    <property type="match status" value="1"/>
</dbReference>
<dbReference type="OrthoDB" id="9802364at2"/>
<evidence type="ECO:0000256" key="9">
    <source>
        <dbReference type="ARBA" id="ARBA00023163"/>
    </source>
</evidence>
<dbReference type="STRING" id="879212.DespoDRAFT_00728"/>
<dbReference type="Pfam" id="PF01726">
    <property type="entry name" value="LexA_DNA_bind"/>
    <property type="match status" value="1"/>
</dbReference>
<evidence type="ECO:0000256" key="7">
    <source>
        <dbReference type="ARBA" id="ARBA00023015"/>
    </source>
</evidence>
<gene>
    <name evidence="15" type="ORF">DespoDRAFT_00728</name>
</gene>
<dbReference type="GO" id="GO:0006260">
    <property type="term" value="P:DNA replication"/>
    <property type="evidence" value="ECO:0007669"/>
    <property type="project" value="UniProtKB-KW"/>
</dbReference>
<evidence type="ECO:0000256" key="12">
    <source>
        <dbReference type="RuleBase" id="RU003991"/>
    </source>
</evidence>
<keyword evidence="9" id="KW-0804">Transcription</keyword>
<dbReference type="GO" id="GO:0006281">
    <property type="term" value="P:DNA repair"/>
    <property type="evidence" value="ECO:0007669"/>
    <property type="project" value="UniProtKB-KW"/>
</dbReference>
<evidence type="ECO:0000256" key="5">
    <source>
        <dbReference type="ARBA" id="ARBA00022801"/>
    </source>
</evidence>
<organism evidence="15 16">
    <name type="scientific">Desulfobacter postgatei 2ac9</name>
    <dbReference type="NCBI Taxonomy" id="879212"/>
    <lineage>
        <taxon>Bacteria</taxon>
        <taxon>Pseudomonadati</taxon>
        <taxon>Thermodesulfobacteriota</taxon>
        <taxon>Desulfobacteria</taxon>
        <taxon>Desulfobacterales</taxon>
        <taxon>Desulfobacteraceae</taxon>
        <taxon>Desulfobacter</taxon>
    </lineage>
</organism>
<evidence type="ECO:0000256" key="2">
    <source>
        <dbReference type="ARBA" id="ARBA00022491"/>
    </source>
</evidence>
<dbReference type="HOGENOM" id="CLU_066192_45_1_7"/>
<dbReference type="RefSeq" id="WP_004071429.1">
    <property type="nucleotide sequence ID" value="NZ_CM001488.1"/>
</dbReference>
<dbReference type="Proteomes" id="UP000005778">
    <property type="component" value="Chromosome"/>
</dbReference>
<dbReference type="InterPro" id="IPR039418">
    <property type="entry name" value="LexA-like"/>
</dbReference>
<evidence type="ECO:0000259" key="13">
    <source>
        <dbReference type="Pfam" id="PF00717"/>
    </source>
</evidence>
<feature type="domain" description="Peptidase S24/S26A/S26B/S26C" evidence="13">
    <location>
        <begin position="72"/>
        <end position="187"/>
    </location>
</feature>
<dbReference type="GO" id="GO:0004252">
    <property type="term" value="F:serine-type endopeptidase activity"/>
    <property type="evidence" value="ECO:0007669"/>
    <property type="project" value="InterPro"/>
</dbReference>
<dbReference type="PRINTS" id="PR00726">
    <property type="entry name" value="LEXASERPTASE"/>
</dbReference>
<dbReference type="AlphaFoldDB" id="I5AZQ6"/>
<keyword evidence="8" id="KW-0238">DNA-binding</keyword>
<keyword evidence="10" id="KW-0234">DNA repair</keyword>
<evidence type="ECO:0000313" key="15">
    <source>
        <dbReference type="EMBL" id="EIM62719.1"/>
    </source>
</evidence>
<evidence type="ECO:0000256" key="1">
    <source>
        <dbReference type="ARBA" id="ARBA00007484"/>
    </source>
</evidence>
<keyword evidence="7" id="KW-0805">Transcription regulation</keyword>
<evidence type="ECO:0000256" key="8">
    <source>
        <dbReference type="ARBA" id="ARBA00023125"/>
    </source>
</evidence>
<dbReference type="NCBIfam" id="TIGR00498">
    <property type="entry name" value="lexA"/>
    <property type="match status" value="1"/>
</dbReference>
<feature type="domain" description="LexA repressor DNA-binding" evidence="14">
    <location>
        <begin position="8"/>
        <end position="51"/>
    </location>
</feature>
<evidence type="ECO:0000256" key="3">
    <source>
        <dbReference type="ARBA" id="ARBA00022705"/>
    </source>
</evidence>
<dbReference type="InterPro" id="IPR036388">
    <property type="entry name" value="WH-like_DNA-bd_sf"/>
</dbReference>
<keyword evidence="4" id="KW-0227">DNA damage</keyword>
<keyword evidence="11" id="KW-0742">SOS response</keyword>
<name>I5AZQ6_9BACT</name>
<evidence type="ECO:0000256" key="6">
    <source>
        <dbReference type="ARBA" id="ARBA00022813"/>
    </source>
</evidence>
<keyword evidence="6 12" id="KW-0068">Autocatalytic cleavage</keyword>
<dbReference type="Pfam" id="PF00717">
    <property type="entry name" value="Peptidase_S24"/>
    <property type="match status" value="1"/>
</dbReference>
<reference evidence="15 16" key="1">
    <citation type="submission" date="2011-09" db="EMBL/GenBank/DDBJ databases">
        <authorList>
            <consortium name="US DOE Joint Genome Institute (JGI-PGF)"/>
            <person name="Lucas S."/>
            <person name="Han J."/>
            <person name="Lapidus A."/>
            <person name="Cheng J.-F."/>
            <person name="Goodwin L."/>
            <person name="Pitluck S."/>
            <person name="Peters L."/>
            <person name="Land M.L."/>
            <person name="Hauser L."/>
            <person name="Orellana R."/>
            <person name="Lovley D."/>
            <person name="Woyke T.J."/>
        </authorList>
    </citation>
    <scope>NUCLEOTIDE SEQUENCE [LARGE SCALE GENOMIC DNA]</scope>
    <source>
        <strain evidence="15 16">2ac9</strain>
    </source>
</reference>
<evidence type="ECO:0000259" key="14">
    <source>
        <dbReference type="Pfam" id="PF01726"/>
    </source>
</evidence>
<dbReference type="InterPro" id="IPR036390">
    <property type="entry name" value="WH_DNA-bd_sf"/>
</dbReference>
<dbReference type="CDD" id="cd06529">
    <property type="entry name" value="S24_LexA-like"/>
    <property type="match status" value="1"/>
</dbReference>
<keyword evidence="5 12" id="KW-0378">Hydrolase</keyword>
<dbReference type="MEROPS" id="S24.001"/>
<dbReference type="PANTHER" id="PTHR33516">
    <property type="entry name" value="LEXA REPRESSOR"/>
    <property type="match status" value="1"/>
</dbReference>